<dbReference type="PANTHER" id="PTHR33746:SF4">
    <property type="entry name" value="RUBRERYTHRIN"/>
    <property type="match status" value="1"/>
</dbReference>
<dbReference type="InterPro" id="IPR052753">
    <property type="entry name" value="Rbr2/Nigerythrin"/>
</dbReference>
<dbReference type="AlphaFoldDB" id="A0A9J7BPR4"/>
<proteinExistence type="predicted"/>
<feature type="domain" description="Ferritin-like diiron" evidence="2">
    <location>
        <begin position="26"/>
        <end position="169"/>
    </location>
</feature>
<dbReference type="GO" id="GO:0005506">
    <property type="term" value="F:iron ion binding"/>
    <property type="evidence" value="ECO:0007669"/>
    <property type="project" value="InterPro"/>
</dbReference>
<dbReference type="Proteomes" id="UP001059380">
    <property type="component" value="Chromosome"/>
</dbReference>
<dbReference type="PANTHER" id="PTHR33746">
    <property type="entry name" value="RUBRERYTHRIN"/>
    <property type="match status" value="1"/>
</dbReference>
<dbReference type="KEGG" id="orp:MOP44_01340"/>
<organism evidence="3 4">
    <name type="scientific">Occallatibacter riparius</name>
    <dbReference type="NCBI Taxonomy" id="1002689"/>
    <lineage>
        <taxon>Bacteria</taxon>
        <taxon>Pseudomonadati</taxon>
        <taxon>Acidobacteriota</taxon>
        <taxon>Terriglobia</taxon>
        <taxon>Terriglobales</taxon>
        <taxon>Acidobacteriaceae</taxon>
        <taxon>Occallatibacter</taxon>
    </lineage>
</organism>
<dbReference type="InterPro" id="IPR003251">
    <property type="entry name" value="Rr_diiron-bd_dom"/>
</dbReference>
<evidence type="ECO:0000259" key="1">
    <source>
        <dbReference type="PROSITE" id="PS50903"/>
    </source>
</evidence>
<dbReference type="SUPFAM" id="SSF47240">
    <property type="entry name" value="Ferritin-like"/>
    <property type="match status" value="1"/>
</dbReference>
<dbReference type="PROSITE" id="PS50905">
    <property type="entry name" value="FERRITIN_LIKE"/>
    <property type="match status" value="1"/>
</dbReference>
<evidence type="ECO:0000259" key="2">
    <source>
        <dbReference type="PROSITE" id="PS50905"/>
    </source>
</evidence>
<dbReference type="GO" id="GO:0016491">
    <property type="term" value="F:oxidoreductase activity"/>
    <property type="evidence" value="ECO:0007669"/>
    <property type="project" value="InterPro"/>
</dbReference>
<reference evidence="3" key="1">
    <citation type="submission" date="2021-04" db="EMBL/GenBank/DDBJ databases">
        <title>Phylogenetic analysis of Acidobacteriaceae.</title>
        <authorList>
            <person name="Qiu L."/>
            <person name="Zhang Q."/>
        </authorList>
    </citation>
    <scope>NUCLEOTIDE SEQUENCE</scope>
    <source>
        <strain evidence="3">DSM 25168</strain>
    </source>
</reference>
<accession>A0A9J7BPR4</accession>
<dbReference type="PROSITE" id="PS50903">
    <property type="entry name" value="RUBREDOXIN_LIKE"/>
    <property type="match status" value="1"/>
</dbReference>
<evidence type="ECO:0000313" key="4">
    <source>
        <dbReference type="Proteomes" id="UP001059380"/>
    </source>
</evidence>
<name>A0A9J7BPR4_9BACT</name>
<dbReference type="InterPro" id="IPR009078">
    <property type="entry name" value="Ferritin-like_SF"/>
</dbReference>
<gene>
    <name evidence="3" type="ORF">MOP44_01340</name>
</gene>
<dbReference type="Gene3D" id="1.20.1260.10">
    <property type="match status" value="1"/>
</dbReference>
<dbReference type="InterPro" id="IPR009040">
    <property type="entry name" value="Ferritin-like_diiron"/>
</dbReference>
<dbReference type="RefSeq" id="WP_260794098.1">
    <property type="nucleotide sequence ID" value="NZ_CP093313.1"/>
</dbReference>
<sequence>MKSNCLVQRVWLALLAIAAIVAFAPGIRAATTLENMQAAFNGESNAHARYIAFAQQADKEGYRDVANLFRAAARAEQIHASNHAEVIKQLGAQPKADIENAQVKSTRENLESAVKGETYERDTMYPDFIKQAKSDGNAKATRSLNLAKTAEAEHAKLYRAALEGLSGGKTASAAGYYVCPVCGFTARVPDFEKCPSCFTPKEKFEKIA</sequence>
<dbReference type="Pfam" id="PF02915">
    <property type="entry name" value="Rubrerythrin"/>
    <property type="match status" value="1"/>
</dbReference>
<dbReference type="CDD" id="cd01041">
    <property type="entry name" value="Rubrerythrin"/>
    <property type="match status" value="1"/>
</dbReference>
<protein>
    <submittedName>
        <fullName evidence="3">Rubrerythrin family protein</fullName>
    </submittedName>
</protein>
<dbReference type="Gene3D" id="2.20.28.10">
    <property type="match status" value="1"/>
</dbReference>
<evidence type="ECO:0000313" key="3">
    <source>
        <dbReference type="EMBL" id="UWZ84591.1"/>
    </source>
</evidence>
<keyword evidence="4" id="KW-1185">Reference proteome</keyword>
<dbReference type="EMBL" id="CP093313">
    <property type="protein sequence ID" value="UWZ84591.1"/>
    <property type="molecule type" value="Genomic_DNA"/>
</dbReference>
<dbReference type="InterPro" id="IPR012347">
    <property type="entry name" value="Ferritin-like"/>
</dbReference>
<feature type="domain" description="Rubredoxin-like" evidence="1">
    <location>
        <begin position="174"/>
        <end position="207"/>
    </location>
</feature>
<dbReference type="InterPro" id="IPR024934">
    <property type="entry name" value="Rubredoxin-like_dom"/>
</dbReference>
<dbReference type="SUPFAM" id="SSF57802">
    <property type="entry name" value="Rubredoxin-like"/>
    <property type="match status" value="1"/>
</dbReference>